<dbReference type="NCBIfam" id="TIGR01205">
    <property type="entry name" value="D_ala_D_alaTIGR"/>
    <property type="match status" value="1"/>
</dbReference>
<dbReference type="SUPFAM" id="SSF52440">
    <property type="entry name" value="PreATP-grasp domain"/>
    <property type="match status" value="1"/>
</dbReference>
<feature type="active site" evidence="15">
    <location>
        <position position="151"/>
    </location>
</feature>
<dbReference type="Gene3D" id="3.30.1490.20">
    <property type="entry name" value="ATP-grasp fold, A domain"/>
    <property type="match status" value="1"/>
</dbReference>
<feature type="domain" description="ATP-grasp" evidence="18">
    <location>
        <begin position="111"/>
        <end position="311"/>
    </location>
</feature>
<dbReference type="Proteomes" id="UP000002033">
    <property type="component" value="Chromosome"/>
</dbReference>
<evidence type="ECO:0000256" key="5">
    <source>
        <dbReference type="ARBA" id="ARBA00012216"/>
    </source>
</evidence>
<feature type="active site" evidence="15">
    <location>
        <position position="25"/>
    </location>
</feature>
<feature type="binding site" evidence="16">
    <location>
        <position position="278"/>
    </location>
    <ligand>
        <name>Mg(2+)</name>
        <dbReference type="ChEBI" id="CHEBI:18420"/>
        <label>2</label>
    </ligand>
</feature>
<dbReference type="Pfam" id="PF07478">
    <property type="entry name" value="Dala_Dala_lig_C"/>
    <property type="match status" value="1"/>
</dbReference>
<reference evidence="20" key="1">
    <citation type="journal article" date="2011" name="J. Bacteriol.">
        <title>Genome sequences of eight morphologically diverse alphaproteobacteria.</title>
        <authorList>
            <consortium name="US DOE Joint Genome Institute"/>
            <person name="Brown P.J."/>
            <person name="Kysela D.T."/>
            <person name="Buechlein A."/>
            <person name="Hemmerich C."/>
            <person name="Brun Y.V."/>
        </authorList>
    </citation>
    <scope>NUCLEOTIDE SEQUENCE [LARGE SCALE GENOMIC DNA]</scope>
    <source>
        <strain evidence="20">ATCC 51888 / DSM 1869 / NCIB 11706 / TK 0415</strain>
    </source>
</reference>
<evidence type="ECO:0000256" key="2">
    <source>
        <dbReference type="ARBA" id="ARBA00003921"/>
    </source>
</evidence>
<dbReference type="PANTHER" id="PTHR23132">
    <property type="entry name" value="D-ALANINE--D-ALANINE LIGASE"/>
    <property type="match status" value="1"/>
</dbReference>
<evidence type="ECO:0000256" key="8">
    <source>
        <dbReference type="ARBA" id="ARBA00022741"/>
    </source>
</evidence>
<proteinExistence type="inferred from homology"/>
<organism evidence="19 20">
    <name type="scientific">Hyphomicrobium denitrificans (strain ATCC 51888 / DSM 1869 / NCIMB 11706 / TK 0415)</name>
    <dbReference type="NCBI Taxonomy" id="582899"/>
    <lineage>
        <taxon>Bacteria</taxon>
        <taxon>Pseudomonadati</taxon>
        <taxon>Pseudomonadota</taxon>
        <taxon>Alphaproteobacteria</taxon>
        <taxon>Hyphomicrobiales</taxon>
        <taxon>Hyphomicrobiaceae</taxon>
        <taxon>Hyphomicrobium</taxon>
    </lineage>
</organism>
<dbReference type="Pfam" id="PF01820">
    <property type="entry name" value="Dala_Dala_lig_N"/>
    <property type="match status" value="1"/>
</dbReference>
<dbReference type="NCBIfam" id="NF002378">
    <property type="entry name" value="PRK01372.1"/>
    <property type="match status" value="1"/>
</dbReference>
<evidence type="ECO:0000256" key="4">
    <source>
        <dbReference type="ARBA" id="ARBA00010871"/>
    </source>
</evidence>
<dbReference type="InterPro" id="IPR000291">
    <property type="entry name" value="D-Ala_lig_Van_CS"/>
</dbReference>
<dbReference type="AlphaFoldDB" id="D8JQR9"/>
<sequence length="317" mass="33683">MTKLGALPKRTRDHVAVLKGGLSAERDVSLNSGAAVGEALREEGYRVTEIDVDRNLAAQLEAINPDVCFNALHGKFGEDGCVQGVLEMLAIPYTHSGVLASALAMHKERAKDIMKLAGVAVAEAKLVTRREAAEAHVLPPPYVVKPPTEGSSVGVVIVPPGADRPPSSIASGGSPDQIVMVERYVPGRELTCAVIGDFVTDVIEIVPLRGLAFYDYESKYGAGGSKHELPAQLLPDVYQSVRSLTLRAHQALGCRGVSRADFRFDDTAGGTGELICLEVNTQPGMTGTSLVPELAGHAGWSFGDLVRWMVEDASCNR</sequence>
<dbReference type="InterPro" id="IPR005905">
    <property type="entry name" value="D_ala_D_ala"/>
</dbReference>
<feature type="active site" evidence="15">
    <location>
        <position position="289"/>
    </location>
</feature>
<dbReference type="GO" id="GO:0005524">
    <property type="term" value="F:ATP binding"/>
    <property type="evidence" value="ECO:0007669"/>
    <property type="project" value="UniProtKB-UniRule"/>
</dbReference>
<comment type="catalytic activity">
    <reaction evidence="13 14">
        <text>2 D-alanine + ATP = D-alanyl-D-alanine + ADP + phosphate + H(+)</text>
        <dbReference type="Rhea" id="RHEA:11224"/>
        <dbReference type="ChEBI" id="CHEBI:15378"/>
        <dbReference type="ChEBI" id="CHEBI:30616"/>
        <dbReference type="ChEBI" id="CHEBI:43474"/>
        <dbReference type="ChEBI" id="CHEBI:57416"/>
        <dbReference type="ChEBI" id="CHEBI:57822"/>
        <dbReference type="ChEBI" id="CHEBI:456216"/>
        <dbReference type="EC" id="6.3.2.4"/>
    </reaction>
</comment>
<comment type="cofactor">
    <cofactor evidence="16">
        <name>Mg(2+)</name>
        <dbReference type="ChEBI" id="CHEBI:18420"/>
    </cofactor>
    <cofactor evidence="16">
        <name>Mn(2+)</name>
        <dbReference type="ChEBI" id="CHEBI:29035"/>
    </cofactor>
    <text evidence="16">Binds 2 magnesium or manganese ions per subunit.</text>
</comment>
<evidence type="ECO:0000259" key="18">
    <source>
        <dbReference type="PROSITE" id="PS50975"/>
    </source>
</evidence>
<evidence type="ECO:0000256" key="14">
    <source>
        <dbReference type="HAMAP-Rule" id="MF_00047"/>
    </source>
</evidence>
<protein>
    <recommendedName>
        <fullName evidence="5 14">D-alanine--D-alanine ligase</fullName>
        <ecNumber evidence="5 14">6.3.2.4</ecNumber>
    </recommendedName>
    <alternativeName>
        <fullName evidence="14">D-Ala-D-Ala ligase</fullName>
    </alternativeName>
    <alternativeName>
        <fullName evidence="14">D-alanylalanine synthetase</fullName>
    </alternativeName>
</protein>
<comment type="cofactor">
    <cofactor evidence="1">
        <name>Mn(2+)</name>
        <dbReference type="ChEBI" id="CHEBI:29035"/>
    </cofactor>
</comment>
<evidence type="ECO:0000256" key="7">
    <source>
        <dbReference type="ARBA" id="ARBA00022598"/>
    </source>
</evidence>
<dbReference type="EMBL" id="CP002083">
    <property type="protein sequence ID" value="ADJ22071.1"/>
    <property type="molecule type" value="Genomic_DNA"/>
</dbReference>
<evidence type="ECO:0000256" key="11">
    <source>
        <dbReference type="ARBA" id="ARBA00022984"/>
    </source>
</evidence>
<dbReference type="RefSeq" id="WP_013214290.1">
    <property type="nucleotide sequence ID" value="NC_014313.1"/>
</dbReference>
<dbReference type="GO" id="GO:0008716">
    <property type="term" value="F:D-alanine-D-alanine ligase activity"/>
    <property type="evidence" value="ECO:0007669"/>
    <property type="project" value="UniProtKB-UniRule"/>
</dbReference>
<evidence type="ECO:0000313" key="19">
    <source>
        <dbReference type="EMBL" id="ADJ22071.1"/>
    </source>
</evidence>
<dbReference type="GO" id="GO:0071555">
    <property type="term" value="P:cell wall organization"/>
    <property type="evidence" value="ECO:0007669"/>
    <property type="project" value="UniProtKB-KW"/>
</dbReference>
<gene>
    <name evidence="14" type="primary">ddl</name>
    <name evidence="19" type="ordered locus">Hden_0246</name>
</gene>
<keyword evidence="7 14" id="KW-0436">Ligase</keyword>
<evidence type="ECO:0000256" key="16">
    <source>
        <dbReference type="PIRSR" id="PIRSR039102-3"/>
    </source>
</evidence>
<evidence type="ECO:0000256" key="10">
    <source>
        <dbReference type="ARBA" id="ARBA00022960"/>
    </source>
</evidence>
<dbReference type="SUPFAM" id="SSF56059">
    <property type="entry name" value="Glutathione synthetase ATP-binding domain-like"/>
    <property type="match status" value="1"/>
</dbReference>
<dbReference type="InterPro" id="IPR011761">
    <property type="entry name" value="ATP-grasp"/>
</dbReference>
<evidence type="ECO:0000256" key="9">
    <source>
        <dbReference type="ARBA" id="ARBA00022840"/>
    </source>
</evidence>
<dbReference type="EC" id="6.3.2.4" evidence="5 14"/>
<dbReference type="OrthoDB" id="9813261at2"/>
<keyword evidence="6 14" id="KW-0963">Cytoplasm</keyword>
<feature type="binding site" evidence="16">
    <location>
        <position position="278"/>
    </location>
    <ligand>
        <name>Mg(2+)</name>
        <dbReference type="ChEBI" id="CHEBI:18420"/>
        <label>1</label>
    </ligand>
</feature>
<comment type="pathway">
    <text evidence="14">Cell wall biogenesis; peptidoglycan biosynthesis.</text>
</comment>
<keyword evidence="20" id="KW-1185">Reference proteome</keyword>
<dbReference type="STRING" id="582899.Hden_0246"/>
<keyword evidence="8 17" id="KW-0547">Nucleotide-binding</keyword>
<comment type="similarity">
    <text evidence="4 14">Belongs to the D-alanine--D-alanine ligase family.</text>
</comment>
<evidence type="ECO:0000313" key="20">
    <source>
        <dbReference type="Proteomes" id="UP000002033"/>
    </source>
</evidence>
<keyword evidence="11 14" id="KW-0573">Peptidoglycan synthesis</keyword>
<evidence type="ECO:0000256" key="1">
    <source>
        <dbReference type="ARBA" id="ARBA00001936"/>
    </source>
</evidence>
<dbReference type="Gene3D" id="3.40.50.20">
    <property type="match status" value="1"/>
</dbReference>
<dbReference type="PROSITE" id="PS00844">
    <property type="entry name" value="DALA_DALA_LIGASE_2"/>
    <property type="match status" value="1"/>
</dbReference>
<dbReference type="HAMAP" id="MF_00047">
    <property type="entry name" value="Dala_Dala_lig"/>
    <property type="match status" value="1"/>
</dbReference>
<evidence type="ECO:0000256" key="12">
    <source>
        <dbReference type="ARBA" id="ARBA00023316"/>
    </source>
</evidence>
<keyword evidence="16" id="KW-0464">Manganese</keyword>
<dbReference type="InterPro" id="IPR011095">
    <property type="entry name" value="Dala_Dala_lig_C"/>
</dbReference>
<dbReference type="PROSITE" id="PS50975">
    <property type="entry name" value="ATP_GRASP"/>
    <property type="match status" value="1"/>
</dbReference>
<dbReference type="PANTHER" id="PTHR23132:SF23">
    <property type="entry name" value="D-ALANINE--D-ALANINE LIGASE B"/>
    <property type="match status" value="1"/>
</dbReference>
<evidence type="ECO:0000256" key="6">
    <source>
        <dbReference type="ARBA" id="ARBA00022490"/>
    </source>
</evidence>
<dbReference type="GO" id="GO:0008360">
    <property type="term" value="P:regulation of cell shape"/>
    <property type="evidence" value="ECO:0007669"/>
    <property type="project" value="UniProtKB-KW"/>
</dbReference>
<keyword evidence="10 14" id="KW-0133">Cell shape</keyword>
<feature type="binding site" evidence="16">
    <location>
        <position position="261"/>
    </location>
    <ligand>
        <name>Mg(2+)</name>
        <dbReference type="ChEBI" id="CHEBI:18420"/>
        <label>1</label>
    </ligand>
</feature>
<dbReference type="eggNOG" id="COG1181">
    <property type="taxonomic scope" value="Bacteria"/>
</dbReference>
<dbReference type="HOGENOM" id="CLU_039268_1_1_5"/>
<dbReference type="InterPro" id="IPR011127">
    <property type="entry name" value="Dala_Dala_lig_N"/>
</dbReference>
<evidence type="ECO:0000256" key="17">
    <source>
        <dbReference type="PROSITE-ProRule" id="PRU00409"/>
    </source>
</evidence>
<keyword evidence="9 17" id="KW-0067">ATP-binding</keyword>
<name>D8JQR9_HYPDA</name>
<dbReference type="GO" id="GO:0046872">
    <property type="term" value="F:metal ion binding"/>
    <property type="evidence" value="ECO:0007669"/>
    <property type="project" value="UniProtKB-KW"/>
</dbReference>
<dbReference type="KEGG" id="hdn:Hden_0246"/>
<evidence type="ECO:0000256" key="15">
    <source>
        <dbReference type="PIRSR" id="PIRSR039102-1"/>
    </source>
</evidence>
<dbReference type="InterPro" id="IPR016185">
    <property type="entry name" value="PreATP-grasp_dom_sf"/>
</dbReference>
<comment type="subcellular location">
    <subcellularLocation>
        <location evidence="3 14">Cytoplasm</location>
    </subcellularLocation>
</comment>
<dbReference type="UniPathway" id="UPA00219"/>
<dbReference type="Gene3D" id="3.30.470.20">
    <property type="entry name" value="ATP-grasp fold, B domain"/>
    <property type="match status" value="1"/>
</dbReference>
<evidence type="ECO:0000256" key="13">
    <source>
        <dbReference type="ARBA" id="ARBA00047614"/>
    </source>
</evidence>
<accession>D8JQR9</accession>
<feature type="binding site" evidence="16">
    <location>
        <position position="280"/>
    </location>
    <ligand>
        <name>Mg(2+)</name>
        <dbReference type="ChEBI" id="CHEBI:18420"/>
        <label>2</label>
    </ligand>
</feature>
<keyword evidence="12 14" id="KW-0961">Cell wall biogenesis/degradation</keyword>
<keyword evidence="16" id="KW-0479">Metal-binding</keyword>
<dbReference type="GO" id="GO:0005737">
    <property type="term" value="C:cytoplasm"/>
    <property type="evidence" value="ECO:0007669"/>
    <property type="project" value="UniProtKB-SubCell"/>
</dbReference>
<dbReference type="PROSITE" id="PS00843">
    <property type="entry name" value="DALA_DALA_LIGASE_1"/>
    <property type="match status" value="1"/>
</dbReference>
<comment type="function">
    <text evidence="2 14">Cell wall formation.</text>
</comment>
<dbReference type="GO" id="GO:0009252">
    <property type="term" value="P:peptidoglycan biosynthetic process"/>
    <property type="evidence" value="ECO:0007669"/>
    <property type="project" value="UniProtKB-UniRule"/>
</dbReference>
<keyword evidence="16" id="KW-0460">Magnesium</keyword>
<evidence type="ECO:0000256" key="3">
    <source>
        <dbReference type="ARBA" id="ARBA00004496"/>
    </source>
</evidence>
<dbReference type="InterPro" id="IPR013815">
    <property type="entry name" value="ATP_grasp_subdomain_1"/>
</dbReference>
<dbReference type="PIRSF" id="PIRSF039102">
    <property type="entry name" value="Ddl/VanB"/>
    <property type="match status" value="1"/>
</dbReference>